<comment type="subcellular location">
    <subcellularLocation>
        <location evidence="2">Cell membrane</location>
        <topology evidence="2">Multi-pass membrane protein</topology>
    </subcellularLocation>
</comment>
<feature type="transmembrane region" description="Helical" evidence="14">
    <location>
        <begin position="18"/>
        <end position="37"/>
    </location>
</feature>
<dbReference type="SUPFAM" id="SSF158472">
    <property type="entry name" value="HAMP domain-like"/>
    <property type="match status" value="1"/>
</dbReference>
<feature type="transmembrane region" description="Helical" evidence="14">
    <location>
        <begin position="300"/>
        <end position="324"/>
    </location>
</feature>
<evidence type="ECO:0000313" key="17">
    <source>
        <dbReference type="EMBL" id="AYQ75657.1"/>
    </source>
</evidence>
<dbReference type="PROSITE" id="PS50109">
    <property type="entry name" value="HIS_KIN"/>
    <property type="match status" value="1"/>
</dbReference>
<protein>
    <recommendedName>
        <fullName evidence="3">histidine kinase</fullName>
        <ecNumber evidence="3">2.7.13.3</ecNumber>
    </recommendedName>
</protein>
<dbReference type="Gene3D" id="3.30.450.20">
    <property type="entry name" value="PAS domain"/>
    <property type="match status" value="2"/>
</dbReference>
<evidence type="ECO:0000256" key="14">
    <source>
        <dbReference type="SAM" id="Phobius"/>
    </source>
</evidence>
<keyword evidence="9 17" id="KW-0418">Kinase</keyword>
<sequence>MDALRNGSFRNRSIRYKLLFYFVFILAFSLLSMSLLGSRLYKNSIEEETNAHTIQMIRQVKDHIQVYLRESDNVIHYLSKDESVQGFLRSPGTDPAELRTLQTAIERIEGVYMERHAEISGIVVAGANERFAMKGLERITRDPLTAESWYRDAVGRPDELQLISHPIGRNIRAEQNVSADQILSFARAVKDPVTSETLGVILVDMKLDVVQSVVKSASLGKSGFIFIMDHQGGIVYSPVNPIVYRISGEWLKEQDDNAIATIDNVRYKIIHDAFPDSGWMIAGVFPLHEALAVVTEVQTYTIIIALATLAVALLASLYFTNSIVRPISKLRSLMKKVEEGELLLRYQGKTNDEIGQLGNSFNNMVEEIDNLIRLVYREQKEKREAELKTLQAQIKPHFLYNTLDTIQWMAQDRQADDIVEIVYALTQLFRIGLSKGQEVISLREELQHVESYLVIQMARYEEKLRYRIDVPDVWRGYSVPKIILQPLVENAIYHGIKTKQGNGTIVIEGHAEDGALVLEVADDGVGIPPEKLAAMNGYLRNPSDSEHARGFGLYNVNERIRLSYGPAYGIDIESVPGEGTRIRVRLPLIHSREEDGRHVETDDRG</sequence>
<dbReference type="InterPro" id="IPR005467">
    <property type="entry name" value="His_kinase_dom"/>
</dbReference>
<dbReference type="Pfam" id="PF02743">
    <property type="entry name" value="dCache_1"/>
    <property type="match status" value="1"/>
</dbReference>
<keyword evidence="18" id="KW-1185">Reference proteome</keyword>
<keyword evidence="5" id="KW-0597">Phosphoprotein</keyword>
<reference evidence="17 18" key="1">
    <citation type="submission" date="2018-10" db="EMBL/GenBank/DDBJ databases">
        <title>Genome Sequence of Cohnella sp.</title>
        <authorList>
            <person name="Srinivasan S."/>
            <person name="Kim M.K."/>
        </authorList>
    </citation>
    <scope>NUCLEOTIDE SEQUENCE [LARGE SCALE GENOMIC DNA]</scope>
    <source>
        <strain evidence="17 18">18JY8-7</strain>
    </source>
</reference>
<keyword evidence="10" id="KW-0067">ATP-binding</keyword>
<dbReference type="GO" id="GO:0005524">
    <property type="term" value="F:ATP binding"/>
    <property type="evidence" value="ECO:0007669"/>
    <property type="project" value="UniProtKB-KW"/>
</dbReference>
<dbReference type="Pfam" id="PF06580">
    <property type="entry name" value="His_kinase"/>
    <property type="match status" value="1"/>
</dbReference>
<evidence type="ECO:0000256" key="5">
    <source>
        <dbReference type="ARBA" id="ARBA00022553"/>
    </source>
</evidence>
<accession>A0A3G3K6G8</accession>
<keyword evidence="12" id="KW-0902">Two-component regulatory system</keyword>
<keyword evidence="13 14" id="KW-0472">Membrane</keyword>
<dbReference type="EMBL" id="CP033433">
    <property type="protein sequence ID" value="AYQ75657.1"/>
    <property type="molecule type" value="Genomic_DNA"/>
</dbReference>
<dbReference type="InterPro" id="IPR010559">
    <property type="entry name" value="Sig_transdc_His_kin_internal"/>
</dbReference>
<comment type="catalytic activity">
    <reaction evidence="1">
        <text>ATP + protein L-histidine = ADP + protein N-phospho-L-histidine.</text>
        <dbReference type="EC" id="2.7.13.3"/>
    </reaction>
</comment>
<evidence type="ECO:0000259" key="16">
    <source>
        <dbReference type="PROSITE" id="PS50885"/>
    </source>
</evidence>
<evidence type="ECO:0000256" key="4">
    <source>
        <dbReference type="ARBA" id="ARBA00022475"/>
    </source>
</evidence>
<dbReference type="KEGG" id="coh:EAV92_14540"/>
<dbReference type="Gene3D" id="3.30.565.10">
    <property type="entry name" value="Histidine kinase-like ATPase, C-terminal domain"/>
    <property type="match status" value="1"/>
</dbReference>
<evidence type="ECO:0000256" key="9">
    <source>
        <dbReference type="ARBA" id="ARBA00022777"/>
    </source>
</evidence>
<dbReference type="SMART" id="SM00304">
    <property type="entry name" value="HAMP"/>
    <property type="match status" value="1"/>
</dbReference>
<dbReference type="InterPro" id="IPR033479">
    <property type="entry name" value="dCache_1"/>
</dbReference>
<evidence type="ECO:0000256" key="6">
    <source>
        <dbReference type="ARBA" id="ARBA00022679"/>
    </source>
</evidence>
<dbReference type="PANTHER" id="PTHR34220">
    <property type="entry name" value="SENSOR HISTIDINE KINASE YPDA"/>
    <property type="match status" value="1"/>
</dbReference>
<keyword evidence="6" id="KW-0808">Transferase</keyword>
<evidence type="ECO:0000256" key="7">
    <source>
        <dbReference type="ARBA" id="ARBA00022692"/>
    </source>
</evidence>
<proteinExistence type="predicted"/>
<evidence type="ECO:0000256" key="8">
    <source>
        <dbReference type="ARBA" id="ARBA00022741"/>
    </source>
</evidence>
<name>A0A3G3K6G8_9BACL</name>
<keyword evidence="11 14" id="KW-1133">Transmembrane helix</keyword>
<evidence type="ECO:0000256" key="1">
    <source>
        <dbReference type="ARBA" id="ARBA00000085"/>
    </source>
</evidence>
<dbReference type="PROSITE" id="PS50885">
    <property type="entry name" value="HAMP"/>
    <property type="match status" value="1"/>
</dbReference>
<evidence type="ECO:0000256" key="11">
    <source>
        <dbReference type="ARBA" id="ARBA00022989"/>
    </source>
</evidence>
<dbReference type="InterPro" id="IPR003660">
    <property type="entry name" value="HAMP_dom"/>
</dbReference>
<dbReference type="PANTHER" id="PTHR34220:SF7">
    <property type="entry name" value="SENSOR HISTIDINE KINASE YPDA"/>
    <property type="match status" value="1"/>
</dbReference>
<dbReference type="AlphaFoldDB" id="A0A3G3K6G8"/>
<gene>
    <name evidence="17" type="ORF">EAV92_14540</name>
</gene>
<evidence type="ECO:0000259" key="15">
    <source>
        <dbReference type="PROSITE" id="PS50109"/>
    </source>
</evidence>
<keyword evidence="7 14" id="KW-0812">Transmembrane</keyword>
<dbReference type="Pfam" id="PF00672">
    <property type="entry name" value="HAMP"/>
    <property type="match status" value="1"/>
</dbReference>
<dbReference type="InterPro" id="IPR004358">
    <property type="entry name" value="Sig_transdc_His_kin-like_C"/>
</dbReference>
<evidence type="ECO:0000256" key="3">
    <source>
        <dbReference type="ARBA" id="ARBA00012438"/>
    </source>
</evidence>
<dbReference type="Proteomes" id="UP000269097">
    <property type="component" value="Chromosome"/>
</dbReference>
<evidence type="ECO:0000256" key="13">
    <source>
        <dbReference type="ARBA" id="ARBA00023136"/>
    </source>
</evidence>
<keyword evidence="8" id="KW-0547">Nucleotide-binding</keyword>
<dbReference type="InterPro" id="IPR050640">
    <property type="entry name" value="Bact_2-comp_sensor_kinase"/>
</dbReference>
<dbReference type="InterPro" id="IPR003594">
    <property type="entry name" value="HATPase_dom"/>
</dbReference>
<evidence type="ECO:0000256" key="2">
    <source>
        <dbReference type="ARBA" id="ARBA00004651"/>
    </source>
</evidence>
<dbReference type="PRINTS" id="PR00344">
    <property type="entry name" value="BCTRLSENSOR"/>
</dbReference>
<dbReference type="InterPro" id="IPR036890">
    <property type="entry name" value="HATPase_C_sf"/>
</dbReference>
<dbReference type="Gene3D" id="6.10.340.10">
    <property type="match status" value="1"/>
</dbReference>
<dbReference type="EC" id="2.7.13.3" evidence="3"/>
<evidence type="ECO:0000256" key="10">
    <source>
        <dbReference type="ARBA" id="ARBA00022840"/>
    </source>
</evidence>
<feature type="domain" description="HAMP" evidence="16">
    <location>
        <begin position="321"/>
        <end position="373"/>
    </location>
</feature>
<organism evidence="17 18">
    <name type="scientific">Cohnella candidum</name>
    <dbReference type="NCBI Taxonomy" id="2674991"/>
    <lineage>
        <taxon>Bacteria</taxon>
        <taxon>Bacillati</taxon>
        <taxon>Bacillota</taxon>
        <taxon>Bacilli</taxon>
        <taxon>Bacillales</taxon>
        <taxon>Paenibacillaceae</taxon>
        <taxon>Cohnella</taxon>
    </lineage>
</organism>
<evidence type="ECO:0000256" key="12">
    <source>
        <dbReference type="ARBA" id="ARBA00023012"/>
    </source>
</evidence>
<dbReference type="GO" id="GO:0005886">
    <property type="term" value="C:plasma membrane"/>
    <property type="evidence" value="ECO:0007669"/>
    <property type="project" value="UniProtKB-SubCell"/>
</dbReference>
<dbReference type="GO" id="GO:0000155">
    <property type="term" value="F:phosphorelay sensor kinase activity"/>
    <property type="evidence" value="ECO:0007669"/>
    <property type="project" value="InterPro"/>
</dbReference>
<dbReference type="Pfam" id="PF02518">
    <property type="entry name" value="HATPase_c"/>
    <property type="match status" value="1"/>
</dbReference>
<dbReference type="CDD" id="cd06225">
    <property type="entry name" value="HAMP"/>
    <property type="match status" value="1"/>
</dbReference>
<dbReference type="SUPFAM" id="SSF55874">
    <property type="entry name" value="ATPase domain of HSP90 chaperone/DNA topoisomerase II/histidine kinase"/>
    <property type="match status" value="1"/>
</dbReference>
<dbReference type="SMART" id="SM00387">
    <property type="entry name" value="HATPase_c"/>
    <property type="match status" value="1"/>
</dbReference>
<feature type="domain" description="Histidine kinase" evidence="15">
    <location>
        <begin position="483"/>
        <end position="590"/>
    </location>
</feature>
<evidence type="ECO:0000313" key="18">
    <source>
        <dbReference type="Proteomes" id="UP000269097"/>
    </source>
</evidence>
<keyword evidence="4" id="KW-1003">Cell membrane</keyword>